<dbReference type="RefSeq" id="WP_317704589.1">
    <property type="nucleotide sequence ID" value="NZ_AP024714.1"/>
</dbReference>
<dbReference type="EMBL" id="AP024714">
    <property type="protein sequence ID" value="BCX82181.1"/>
    <property type="molecule type" value="Genomic_DNA"/>
</dbReference>
<organism evidence="2 3">
    <name type="scientific">Methylomarinovum caldicuralii</name>
    <dbReference type="NCBI Taxonomy" id="438856"/>
    <lineage>
        <taxon>Bacteria</taxon>
        <taxon>Pseudomonadati</taxon>
        <taxon>Pseudomonadota</taxon>
        <taxon>Gammaproteobacteria</taxon>
        <taxon>Methylococcales</taxon>
        <taxon>Methylothermaceae</taxon>
        <taxon>Methylomarinovum</taxon>
    </lineage>
</organism>
<evidence type="ECO:0000313" key="2">
    <source>
        <dbReference type="EMBL" id="BCX82181.1"/>
    </source>
</evidence>
<dbReference type="SUPFAM" id="SSF109604">
    <property type="entry name" value="HD-domain/PDEase-like"/>
    <property type="match status" value="1"/>
</dbReference>
<sequence>MNHTPPNPWKADLDIDSLLRGDVQLASPPEIYRKLCQIIEDPRKTVRDAEQVIEHDPGVSARLLRLVNSAFYGFPRQIVSIAHAISLIGMEELRQLVLATTVIERFGRYANPLMKMRVFWRMSVWGALLARELGRHSRMEPDPELLFVCGLLHEIGRLVIYAKIPELARAALLLFEGGAFDETEAERRTYGFDHYQLAAELARRWQLPQVIVTTLAWHGRPEEAEDFREQTAIVTASLVLSRNRVLGLGIEKLPQSYKEWLALAALSDTALEQAQAQADEQFDQVFKLLLGS</sequence>
<protein>
    <recommendedName>
        <fullName evidence="1">HDOD domain-containing protein</fullName>
    </recommendedName>
</protein>
<name>A0AAU9BU45_9GAMM</name>
<reference evidence="3" key="1">
    <citation type="journal article" date="2024" name="Int. J. Syst. Evol. Microbiol.">
        <title>Methylomarinovum tepidoasis sp. nov., a moderately thermophilic methanotroph of the family Methylothermaceae isolated from a deep-sea hydrothermal field.</title>
        <authorList>
            <person name="Hirayama H."/>
            <person name="Takaki Y."/>
            <person name="Abe M."/>
            <person name="Miyazaki M."/>
            <person name="Uematsu K."/>
            <person name="Matsui Y."/>
            <person name="Takai K."/>
        </authorList>
    </citation>
    <scope>NUCLEOTIDE SEQUENCE [LARGE SCALE GENOMIC DNA]</scope>
    <source>
        <strain evidence="3">IT-9</strain>
    </source>
</reference>
<dbReference type="Pfam" id="PF08668">
    <property type="entry name" value="HDOD"/>
    <property type="match status" value="1"/>
</dbReference>
<gene>
    <name evidence="2" type="ORF">MIT9_P1766</name>
</gene>
<dbReference type="InterPro" id="IPR052340">
    <property type="entry name" value="RNase_Y/CdgJ"/>
</dbReference>
<feature type="domain" description="HDOD" evidence="1">
    <location>
        <begin position="25"/>
        <end position="221"/>
    </location>
</feature>
<dbReference type="Proteomes" id="UP001321825">
    <property type="component" value="Chromosome"/>
</dbReference>
<dbReference type="InterPro" id="IPR013976">
    <property type="entry name" value="HDOD"/>
</dbReference>
<dbReference type="PROSITE" id="PS51833">
    <property type="entry name" value="HDOD"/>
    <property type="match status" value="1"/>
</dbReference>
<dbReference type="PANTHER" id="PTHR33525">
    <property type="match status" value="1"/>
</dbReference>
<dbReference type="Gene3D" id="1.10.3210.10">
    <property type="entry name" value="Hypothetical protein af1432"/>
    <property type="match status" value="1"/>
</dbReference>
<keyword evidence="3" id="KW-1185">Reference proteome</keyword>
<proteinExistence type="predicted"/>
<dbReference type="AlphaFoldDB" id="A0AAU9BU45"/>
<evidence type="ECO:0000259" key="1">
    <source>
        <dbReference type="PROSITE" id="PS51833"/>
    </source>
</evidence>
<dbReference type="PANTHER" id="PTHR33525:SF3">
    <property type="entry name" value="RIBONUCLEASE Y"/>
    <property type="match status" value="1"/>
</dbReference>
<accession>A0AAU9BU45</accession>
<dbReference type="CDD" id="cd00077">
    <property type="entry name" value="HDc"/>
    <property type="match status" value="1"/>
</dbReference>
<dbReference type="KEGG" id="mcau:MIT9_P1766"/>
<evidence type="ECO:0000313" key="3">
    <source>
        <dbReference type="Proteomes" id="UP001321825"/>
    </source>
</evidence>
<dbReference type="InterPro" id="IPR003607">
    <property type="entry name" value="HD/PDEase_dom"/>
</dbReference>